<keyword evidence="5 7" id="KW-0472">Membrane</keyword>
<dbReference type="Proteomes" id="UP001254848">
    <property type="component" value="Unassembled WGS sequence"/>
</dbReference>
<comment type="caution">
    <text evidence="8">The sequence shown here is derived from an EMBL/GenBank/DDBJ whole genome shotgun (WGS) entry which is preliminary data.</text>
</comment>
<dbReference type="EMBL" id="JAUOZS010000001">
    <property type="protein sequence ID" value="MDT8901892.1"/>
    <property type="molecule type" value="Genomic_DNA"/>
</dbReference>
<evidence type="ECO:0000256" key="4">
    <source>
        <dbReference type="ARBA" id="ARBA00022989"/>
    </source>
</evidence>
<dbReference type="InterPro" id="IPR001626">
    <property type="entry name" value="ABC_TroCD"/>
</dbReference>
<protein>
    <submittedName>
        <fullName evidence="8">Metal ABC transporter permease</fullName>
    </submittedName>
</protein>
<evidence type="ECO:0000313" key="8">
    <source>
        <dbReference type="EMBL" id="MDT8901892.1"/>
    </source>
</evidence>
<feature type="transmembrane region" description="Helical" evidence="7">
    <location>
        <begin position="245"/>
        <end position="263"/>
    </location>
</feature>
<accession>A0ABU3NZY7</accession>
<dbReference type="PANTHER" id="PTHR30477">
    <property type="entry name" value="ABC-TRANSPORTER METAL-BINDING PROTEIN"/>
    <property type="match status" value="1"/>
</dbReference>
<feature type="transmembrane region" description="Helical" evidence="7">
    <location>
        <begin position="190"/>
        <end position="210"/>
    </location>
</feature>
<dbReference type="Gene3D" id="1.10.3470.10">
    <property type="entry name" value="ABC transporter involved in vitamin B12 uptake, BtuC"/>
    <property type="match status" value="1"/>
</dbReference>
<name>A0ABU3NZY7_9FIRM</name>
<feature type="transmembrane region" description="Helical" evidence="7">
    <location>
        <begin position="52"/>
        <end position="78"/>
    </location>
</feature>
<proteinExistence type="inferred from homology"/>
<evidence type="ECO:0000256" key="1">
    <source>
        <dbReference type="ARBA" id="ARBA00004141"/>
    </source>
</evidence>
<dbReference type="PANTHER" id="PTHR30477:SF0">
    <property type="entry name" value="METAL TRANSPORT SYSTEM MEMBRANE PROTEIN TM_0125-RELATED"/>
    <property type="match status" value="1"/>
</dbReference>
<evidence type="ECO:0000256" key="6">
    <source>
        <dbReference type="RuleBase" id="RU003943"/>
    </source>
</evidence>
<feature type="transmembrane region" description="Helical" evidence="7">
    <location>
        <begin position="131"/>
        <end position="149"/>
    </location>
</feature>
<evidence type="ECO:0000256" key="2">
    <source>
        <dbReference type="ARBA" id="ARBA00008034"/>
    </source>
</evidence>
<comment type="similarity">
    <text evidence="2 6">Belongs to the ABC-3 integral membrane protein family.</text>
</comment>
<sequence length="288" mass="29430">MDFLSYDFMQRAMAAGLITAVVCPLIGMFVVVRRQALIGDGLGHIAFAGVMGGYLLGVYPTAAAAAVTMLGAGAVEFIRHRHAHHADTALAIMFYTGIALAVIFSSMARTPGTNLLGVLFGSILTVTGQDLILIVACGLVVAAAVGAFFDRLALVAFDEETAHVAGINTSLVGILLSVLTALVVVVGMRVVGILLVSALMVVPVAAAHLLRRGFRATLAWAVAFSVFAVAGGLALSFYLDIAPGGTIVITAVAVYIAVLLTSGRSVGTGAVRRCSGAAVSAGNEQGDK</sequence>
<gene>
    <name evidence="8" type="ORF">Q4T40_11600</name>
</gene>
<evidence type="ECO:0000256" key="7">
    <source>
        <dbReference type="SAM" id="Phobius"/>
    </source>
</evidence>
<organism evidence="8 9">
    <name type="scientific">Anaeroselena agilis</name>
    <dbReference type="NCBI Taxonomy" id="3063788"/>
    <lineage>
        <taxon>Bacteria</taxon>
        <taxon>Bacillati</taxon>
        <taxon>Bacillota</taxon>
        <taxon>Negativicutes</taxon>
        <taxon>Acetonemataceae</taxon>
        <taxon>Anaeroselena</taxon>
    </lineage>
</organism>
<dbReference type="RefSeq" id="WP_413780390.1">
    <property type="nucleotide sequence ID" value="NZ_JAUOZS010000001.1"/>
</dbReference>
<dbReference type="InterPro" id="IPR037294">
    <property type="entry name" value="ABC_BtuC-like"/>
</dbReference>
<feature type="transmembrane region" description="Helical" evidence="7">
    <location>
        <begin position="12"/>
        <end position="32"/>
    </location>
</feature>
<feature type="transmembrane region" description="Helical" evidence="7">
    <location>
        <begin position="217"/>
        <end position="239"/>
    </location>
</feature>
<keyword evidence="9" id="KW-1185">Reference proteome</keyword>
<comment type="subcellular location">
    <subcellularLocation>
        <location evidence="6">Cell membrane</location>
        <topology evidence="6">Multi-pass membrane protein</topology>
    </subcellularLocation>
    <subcellularLocation>
        <location evidence="1">Membrane</location>
        <topology evidence="1">Multi-pass membrane protein</topology>
    </subcellularLocation>
</comment>
<keyword evidence="6" id="KW-0813">Transport</keyword>
<feature type="transmembrane region" description="Helical" evidence="7">
    <location>
        <begin position="161"/>
        <end position="184"/>
    </location>
</feature>
<feature type="transmembrane region" description="Helical" evidence="7">
    <location>
        <begin position="90"/>
        <end position="111"/>
    </location>
</feature>
<evidence type="ECO:0000256" key="3">
    <source>
        <dbReference type="ARBA" id="ARBA00022692"/>
    </source>
</evidence>
<dbReference type="Pfam" id="PF00950">
    <property type="entry name" value="ABC-3"/>
    <property type="match status" value="1"/>
</dbReference>
<reference evidence="8 9" key="1">
    <citation type="submission" date="2023-07" db="EMBL/GenBank/DDBJ databases">
        <title>The novel representative of Negativicutes class, Anaeroselena agilis gen. nov. sp. nov.</title>
        <authorList>
            <person name="Prokofeva M.I."/>
            <person name="Elcheninov A.G."/>
            <person name="Klyukina A."/>
            <person name="Kublanov I.V."/>
            <person name="Frolov E.N."/>
            <person name="Podosokorskaya O.A."/>
        </authorList>
    </citation>
    <scope>NUCLEOTIDE SEQUENCE [LARGE SCALE GENOMIC DNA]</scope>
    <source>
        <strain evidence="8 9">4137-cl</strain>
    </source>
</reference>
<keyword evidence="3 6" id="KW-0812">Transmembrane</keyword>
<evidence type="ECO:0000256" key="5">
    <source>
        <dbReference type="ARBA" id="ARBA00023136"/>
    </source>
</evidence>
<keyword evidence="4 7" id="KW-1133">Transmembrane helix</keyword>
<evidence type="ECO:0000313" key="9">
    <source>
        <dbReference type="Proteomes" id="UP001254848"/>
    </source>
</evidence>
<dbReference type="SUPFAM" id="SSF81345">
    <property type="entry name" value="ABC transporter involved in vitamin B12 uptake, BtuC"/>
    <property type="match status" value="1"/>
</dbReference>